<sequence>MFSSKMREEKEKTVVIKGITPSAMTLILDYIYTDIITLTDDNVGEVLQAASLLTILELQDIIKEYLVEALKPSTCLFFRDLGSLYSLENVVVEANKCLKENFEEVSTQSDFCNLEVAELEYLISSDEIMVKDECKVFEAILIWIKHDDENRKKYFFGLFIHVRLQLISLYYLSDKVRTEALVRESSECRDLVEDAFHFHADPNRFKFQSLRRGQEKGAINNFILCYGGLGLILYNPSKEMWIRWNLPSQPDLSYSTPVSFGNGTAFCGSDTGPSTKVTLFDGNDFLPMPPMVKARAKASADCVFGDILIFGGELSSIFTFPSDGHSSGFRSIADDFEIYEPGKKQWKIAGKLPNGPRSEAATVVVKESVYLLGGFQSIEDRGPSHYYSRASKDGSTGLIFIPLRSLQTK</sequence>
<evidence type="ECO:0000259" key="3">
    <source>
        <dbReference type="PROSITE" id="PS50097"/>
    </source>
</evidence>
<dbReference type="Gene3D" id="2.120.10.80">
    <property type="entry name" value="Kelch-type beta propeller"/>
    <property type="match status" value="1"/>
</dbReference>
<dbReference type="InterPro" id="IPR015915">
    <property type="entry name" value="Kelch-typ_b-propeller"/>
</dbReference>
<organism evidence="4 5">
    <name type="scientific">Clavelina lepadiformis</name>
    <name type="common">Light-bulb sea squirt</name>
    <name type="synonym">Ascidia lepadiformis</name>
    <dbReference type="NCBI Taxonomy" id="159417"/>
    <lineage>
        <taxon>Eukaryota</taxon>
        <taxon>Metazoa</taxon>
        <taxon>Chordata</taxon>
        <taxon>Tunicata</taxon>
        <taxon>Ascidiacea</taxon>
        <taxon>Aplousobranchia</taxon>
        <taxon>Clavelinidae</taxon>
        <taxon>Clavelina</taxon>
    </lineage>
</organism>
<dbReference type="PROSITE" id="PS50097">
    <property type="entry name" value="BTB"/>
    <property type="match status" value="1"/>
</dbReference>
<evidence type="ECO:0000313" key="5">
    <source>
        <dbReference type="Proteomes" id="UP001642483"/>
    </source>
</evidence>
<dbReference type="PANTHER" id="PTHR24412:SF172">
    <property type="entry name" value="KELCH-LIKE PROTEIN 10"/>
    <property type="match status" value="1"/>
</dbReference>
<dbReference type="Pfam" id="PF07707">
    <property type="entry name" value="BACK"/>
    <property type="match status" value="1"/>
</dbReference>
<dbReference type="Gene3D" id="1.25.40.420">
    <property type="match status" value="1"/>
</dbReference>
<keyword evidence="1" id="KW-0880">Kelch repeat</keyword>
<dbReference type="InterPro" id="IPR000210">
    <property type="entry name" value="BTB/POZ_dom"/>
</dbReference>
<gene>
    <name evidence="4" type="ORF">CVLEPA_LOCUS21042</name>
</gene>
<dbReference type="InterPro" id="IPR011705">
    <property type="entry name" value="BACK"/>
</dbReference>
<dbReference type="EMBL" id="CAWYQH010000108">
    <property type="protein sequence ID" value="CAK8689057.1"/>
    <property type="molecule type" value="Genomic_DNA"/>
</dbReference>
<evidence type="ECO:0000256" key="1">
    <source>
        <dbReference type="ARBA" id="ARBA00022441"/>
    </source>
</evidence>
<dbReference type="PANTHER" id="PTHR24412">
    <property type="entry name" value="KELCH PROTEIN"/>
    <property type="match status" value="1"/>
</dbReference>
<dbReference type="SUPFAM" id="SSF54695">
    <property type="entry name" value="POZ domain"/>
    <property type="match status" value="1"/>
</dbReference>
<dbReference type="SUPFAM" id="SSF117281">
    <property type="entry name" value="Kelch motif"/>
    <property type="match status" value="1"/>
</dbReference>
<feature type="domain" description="BTB" evidence="3">
    <location>
        <begin position="1"/>
        <end position="40"/>
    </location>
</feature>
<dbReference type="Gene3D" id="3.30.710.10">
    <property type="entry name" value="Potassium Channel Kv1.1, Chain A"/>
    <property type="match status" value="1"/>
</dbReference>
<dbReference type="InterPro" id="IPR011333">
    <property type="entry name" value="SKP1/BTB/POZ_sf"/>
</dbReference>
<comment type="caution">
    <text evidence="4">The sequence shown here is derived from an EMBL/GenBank/DDBJ whole genome shotgun (WGS) entry which is preliminary data.</text>
</comment>
<dbReference type="Proteomes" id="UP001642483">
    <property type="component" value="Unassembled WGS sequence"/>
</dbReference>
<accession>A0ABP0GBC5</accession>
<protein>
    <recommendedName>
        <fullName evidence="3">BTB domain-containing protein</fullName>
    </recommendedName>
</protein>
<keyword evidence="2" id="KW-0677">Repeat</keyword>
<evidence type="ECO:0000256" key="2">
    <source>
        <dbReference type="ARBA" id="ARBA00022737"/>
    </source>
</evidence>
<name>A0ABP0GBC5_CLALP</name>
<evidence type="ECO:0000313" key="4">
    <source>
        <dbReference type="EMBL" id="CAK8689057.1"/>
    </source>
</evidence>
<proteinExistence type="predicted"/>
<dbReference type="Pfam" id="PF00651">
    <property type="entry name" value="BTB"/>
    <property type="match status" value="1"/>
</dbReference>
<dbReference type="SMART" id="SM00875">
    <property type="entry name" value="BACK"/>
    <property type="match status" value="1"/>
</dbReference>
<reference evidence="4 5" key="1">
    <citation type="submission" date="2024-02" db="EMBL/GenBank/DDBJ databases">
        <authorList>
            <person name="Daric V."/>
            <person name="Darras S."/>
        </authorList>
    </citation>
    <scope>NUCLEOTIDE SEQUENCE [LARGE SCALE GENOMIC DNA]</scope>
</reference>
<keyword evidence="5" id="KW-1185">Reference proteome</keyword>